<reference evidence="2 3" key="1">
    <citation type="submission" date="2014-09" db="EMBL/GenBank/DDBJ databases">
        <title>Sporocytophaga myxococcoides PG-01 genome sequencing.</title>
        <authorList>
            <person name="Liu L."/>
            <person name="Gao P.J."/>
            <person name="Chen G.J."/>
            <person name="Wang L.S."/>
        </authorList>
    </citation>
    <scope>NUCLEOTIDE SEQUENCE [LARGE SCALE GENOMIC DNA]</scope>
    <source>
        <strain evidence="2 3">PG-01</strain>
    </source>
</reference>
<keyword evidence="1" id="KW-1133">Transmembrane helix</keyword>
<evidence type="ECO:0000313" key="2">
    <source>
        <dbReference type="EMBL" id="GAL87796.1"/>
    </source>
</evidence>
<dbReference type="Proteomes" id="UP000030185">
    <property type="component" value="Unassembled WGS sequence"/>
</dbReference>
<keyword evidence="3" id="KW-1185">Reference proteome</keyword>
<gene>
    <name evidence="2" type="ORF">MYP_5027</name>
</gene>
<sequence length="52" mass="5727">MPDDGFASVIAVVILLILPLYNAGASVVRDVIPAAEGIQVYFTCFRLFKLWI</sequence>
<organism evidence="2 3">
    <name type="scientific">Sporocytophaga myxococcoides</name>
    <dbReference type="NCBI Taxonomy" id="153721"/>
    <lineage>
        <taxon>Bacteria</taxon>
        <taxon>Pseudomonadati</taxon>
        <taxon>Bacteroidota</taxon>
        <taxon>Cytophagia</taxon>
        <taxon>Cytophagales</taxon>
        <taxon>Cytophagaceae</taxon>
        <taxon>Sporocytophaga</taxon>
    </lineage>
</organism>
<comment type="caution">
    <text evidence="2">The sequence shown here is derived from an EMBL/GenBank/DDBJ whole genome shotgun (WGS) entry which is preliminary data.</text>
</comment>
<evidence type="ECO:0000313" key="3">
    <source>
        <dbReference type="Proteomes" id="UP000030185"/>
    </source>
</evidence>
<dbReference type="STRING" id="153721.MYP_5027"/>
<dbReference type="EMBL" id="BBLT01000020">
    <property type="protein sequence ID" value="GAL87796.1"/>
    <property type="molecule type" value="Genomic_DNA"/>
</dbReference>
<dbReference type="AlphaFoldDB" id="A0A098LLE2"/>
<feature type="transmembrane region" description="Helical" evidence="1">
    <location>
        <begin position="6"/>
        <end position="23"/>
    </location>
</feature>
<keyword evidence="1" id="KW-0472">Membrane</keyword>
<protein>
    <submittedName>
        <fullName evidence="2">Uncharacterized protein</fullName>
    </submittedName>
</protein>
<keyword evidence="1" id="KW-0812">Transmembrane</keyword>
<name>A0A098LLE2_9BACT</name>
<accession>A0A098LLE2</accession>
<evidence type="ECO:0000256" key="1">
    <source>
        <dbReference type="SAM" id="Phobius"/>
    </source>
</evidence>
<proteinExistence type="predicted"/>